<dbReference type="InterPro" id="IPR013126">
    <property type="entry name" value="Hsp_70_fam"/>
</dbReference>
<name>A0A4Y8Q737_9BACL</name>
<dbReference type="GO" id="GO:0005524">
    <property type="term" value="F:ATP binding"/>
    <property type="evidence" value="ECO:0007669"/>
    <property type="project" value="UniProtKB-KW"/>
</dbReference>
<evidence type="ECO:0000256" key="2">
    <source>
        <dbReference type="ARBA" id="ARBA00007381"/>
    </source>
</evidence>
<organism evidence="13 14">
    <name type="scientific">Paenibacillus athensensis</name>
    <dbReference type="NCBI Taxonomy" id="1967502"/>
    <lineage>
        <taxon>Bacteria</taxon>
        <taxon>Bacillati</taxon>
        <taxon>Bacillota</taxon>
        <taxon>Bacilli</taxon>
        <taxon>Bacillales</taxon>
        <taxon>Paenibacillaceae</taxon>
        <taxon>Paenibacillus</taxon>
    </lineage>
</organism>
<keyword evidence="5 12" id="KW-0547">Nucleotide-binding</keyword>
<dbReference type="EMBL" id="MYFO01000006">
    <property type="protein sequence ID" value="TFE89822.1"/>
    <property type="molecule type" value="Genomic_DNA"/>
</dbReference>
<evidence type="ECO:0000256" key="8">
    <source>
        <dbReference type="ARBA" id="ARBA00023186"/>
    </source>
</evidence>
<dbReference type="PROSITE" id="PS00297">
    <property type="entry name" value="HSP70_1"/>
    <property type="match status" value="1"/>
</dbReference>
<evidence type="ECO:0000256" key="3">
    <source>
        <dbReference type="ARBA" id="ARBA00014415"/>
    </source>
</evidence>
<dbReference type="OrthoDB" id="499700at2"/>
<dbReference type="RefSeq" id="WP_134751114.1">
    <property type="nucleotide sequence ID" value="NZ_MYFO02000006.1"/>
</dbReference>
<evidence type="ECO:0000256" key="7">
    <source>
        <dbReference type="ARBA" id="ARBA00023016"/>
    </source>
</evidence>
<keyword evidence="7" id="KW-0346">Stress response</keyword>
<dbReference type="PANTHER" id="PTHR19375">
    <property type="entry name" value="HEAT SHOCK PROTEIN 70KDA"/>
    <property type="match status" value="1"/>
</dbReference>
<gene>
    <name evidence="13" type="ORF">B5M42_06955</name>
</gene>
<keyword evidence="14" id="KW-1185">Reference proteome</keyword>
<dbReference type="Gene3D" id="3.30.420.40">
    <property type="match status" value="2"/>
</dbReference>
<evidence type="ECO:0000313" key="13">
    <source>
        <dbReference type="EMBL" id="TFE89822.1"/>
    </source>
</evidence>
<evidence type="ECO:0000256" key="5">
    <source>
        <dbReference type="ARBA" id="ARBA00022741"/>
    </source>
</evidence>
<evidence type="ECO:0000256" key="6">
    <source>
        <dbReference type="ARBA" id="ARBA00022840"/>
    </source>
</evidence>
<evidence type="ECO:0000256" key="4">
    <source>
        <dbReference type="ARBA" id="ARBA00017249"/>
    </source>
</evidence>
<evidence type="ECO:0000256" key="1">
    <source>
        <dbReference type="ARBA" id="ARBA00002290"/>
    </source>
</evidence>
<dbReference type="AlphaFoldDB" id="A0A4Y8Q737"/>
<dbReference type="Pfam" id="PF00012">
    <property type="entry name" value="HSP70"/>
    <property type="match status" value="1"/>
</dbReference>
<comment type="similarity">
    <text evidence="2 12">Belongs to the heat shock protein 70 family.</text>
</comment>
<comment type="function">
    <text evidence="1">Acts as a chaperone.</text>
</comment>
<evidence type="ECO:0000256" key="10">
    <source>
        <dbReference type="ARBA" id="ARBA00030945"/>
    </source>
</evidence>
<keyword evidence="6 12" id="KW-0067">ATP-binding</keyword>
<dbReference type="PRINTS" id="PR00301">
    <property type="entry name" value="HEATSHOCK70"/>
</dbReference>
<dbReference type="Gene3D" id="3.90.640.10">
    <property type="entry name" value="Actin, Chain A, domain 4"/>
    <property type="match status" value="1"/>
</dbReference>
<evidence type="ECO:0000256" key="12">
    <source>
        <dbReference type="RuleBase" id="RU003322"/>
    </source>
</evidence>
<dbReference type="PROSITE" id="PS01036">
    <property type="entry name" value="HSP70_3"/>
    <property type="match status" value="1"/>
</dbReference>
<dbReference type="SUPFAM" id="SSF53067">
    <property type="entry name" value="Actin-like ATPase domain"/>
    <property type="match status" value="2"/>
</dbReference>
<evidence type="ECO:0000256" key="11">
    <source>
        <dbReference type="ARBA" id="ARBA00033103"/>
    </source>
</evidence>
<dbReference type="InterPro" id="IPR043129">
    <property type="entry name" value="ATPase_NBD"/>
</dbReference>
<accession>A0A4Y8Q737</accession>
<keyword evidence="8" id="KW-0143">Chaperone</keyword>
<proteinExistence type="inferred from homology"/>
<dbReference type="GO" id="GO:0140662">
    <property type="term" value="F:ATP-dependent protein folding chaperone"/>
    <property type="evidence" value="ECO:0007669"/>
    <property type="project" value="InterPro"/>
</dbReference>
<dbReference type="Proteomes" id="UP000298246">
    <property type="component" value="Unassembled WGS sequence"/>
</dbReference>
<dbReference type="InterPro" id="IPR018181">
    <property type="entry name" value="Heat_shock_70_CS"/>
</dbReference>
<sequence length="549" mass="61305">MTGLIALGIDLGTTNSVASTMILKSKDDWQPKLLSNPAGKDLTPSVVFFDSNDQSVVVGNDAVQLWREDPHNVVRWVKRKMGDVEAVYKITGPNKMEYFTPQQISSIILNFVINYAQQRAPELELKVVVVTIPAFFGDNERQATIDAAKLLNLNVVLIEEPTAAILDYLHEKINENLITPVQGNRYYAVFDLGGGTFDISIAQLTWNNGNPEIKIIATEGHRKLGGFDFDLDLTEVTLKKIKEKNVKYKETVAKLLIALEELRWTGQVTDVESWDVLVGLIDSVESAKKQLSGQLNSRKVYAPHSSMFPEPLYIELNKTDITKVLEPRLSDIEERVNRALVTATGNTNGAFDSWSKLDRVIMVGGSTRIPVIRDLVIRLFGQEPSLDGHEDLAVARGAAIYAGIIAGINVKGKFQRKTVHSYGLMDGKTFKSIIDRGTEYPPAQSEIDHPISFVLSPKANLKFVQEIKESNNQEIYETVKEVAFYHPILYTGDTIKITMQIDVNGLLQIRAEDYSGERVEEKIQSIALSDVQHEIQKGSLDNWPLKPLV</sequence>
<reference evidence="13 14" key="1">
    <citation type="submission" date="2017-03" db="EMBL/GenBank/DDBJ databases">
        <title>Isolation of Levoglucosan Utilizing Bacteria.</title>
        <authorList>
            <person name="Arya A.S."/>
        </authorList>
    </citation>
    <scope>NUCLEOTIDE SEQUENCE [LARGE SCALE GENOMIC DNA]</scope>
    <source>
        <strain evidence="13 14">MEC069</strain>
    </source>
</reference>
<evidence type="ECO:0000256" key="9">
    <source>
        <dbReference type="ARBA" id="ARBA00030019"/>
    </source>
</evidence>
<protein>
    <recommendedName>
        <fullName evidence="3">Chaperone protein DnaK</fullName>
    </recommendedName>
    <alternativeName>
        <fullName evidence="4">Chaperone protein dnaK</fullName>
    </alternativeName>
    <alternativeName>
        <fullName evidence="11">HSP70</fullName>
    </alternativeName>
    <alternativeName>
        <fullName evidence="10">Heat shock 70 kDa protein</fullName>
    </alternativeName>
    <alternativeName>
        <fullName evidence="9">Heat shock protein 70</fullName>
    </alternativeName>
</protein>
<evidence type="ECO:0000313" key="14">
    <source>
        <dbReference type="Proteomes" id="UP000298246"/>
    </source>
</evidence>
<comment type="caution">
    <text evidence="13">The sequence shown here is derived from an EMBL/GenBank/DDBJ whole genome shotgun (WGS) entry which is preliminary data.</text>
</comment>